<dbReference type="AlphaFoldDB" id="A0A553ICX3"/>
<evidence type="ECO:0000313" key="3">
    <source>
        <dbReference type="Proteomes" id="UP000319160"/>
    </source>
</evidence>
<dbReference type="EMBL" id="VFLP01000004">
    <property type="protein sequence ID" value="TRX98054.1"/>
    <property type="molecule type" value="Genomic_DNA"/>
</dbReference>
<reference evidence="3" key="1">
    <citation type="submission" date="2019-06" db="EMBL/GenBank/DDBJ databases">
        <title>Draft genome sequence of the griseofulvin-producing fungus Xylaria cubensis strain G536.</title>
        <authorList>
            <person name="Mead M.E."/>
            <person name="Raja H.A."/>
            <person name="Steenwyk J.L."/>
            <person name="Knowles S.L."/>
            <person name="Oberlies N.H."/>
            <person name="Rokas A."/>
        </authorList>
    </citation>
    <scope>NUCLEOTIDE SEQUENCE [LARGE SCALE GENOMIC DNA]</scope>
    <source>
        <strain evidence="3">G536</strain>
    </source>
</reference>
<evidence type="ECO:0000256" key="1">
    <source>
        <dbReference type="SAM" id="MobiDB-lite"/>
    </source>
</evidence>
<dbReference type="PANTHER" id="PTHR37048:SF2">
    <property type="entry name" value="QUESTIONABLE PROTEIN"/>
    <property type="match status" value="1"/>
</dbReference>
<name>A0A553ICX3_9PEZI</name>
<dbReference type="Proteomes" id="UP000319160">
    <property type="component" value="Unassembled WGS sequence"/>
</dbReference>
<proteinExistence type="predicted"/>
<keyword evidence="3" id="KW-1185">Reference proteome</keyword>
<dbReference type="OrthoDB" id="3537171at2759"/>
<evidence type="ECO:0000313" key="2">
    <source>
        <dbReference type="EMBL" id="TRX98054.1"/>
    </source>
</evidence>
<protein>
    <submittedName>
        <fullName evidence="2">Uncharacterized protein</fullName>
    </submittedName>
</protein>
<comment type="caution">
    <text evidence="2">The sequence shown here is derived from an EMBL/GenBank/DDBJ whole genome shotgun (WGS) entry which is preliminary data.</text>
</comment>
<gene>
    <name evidence="2" type="ORF">FHL15_001264</name>
</gene>
<dbReference type="PANTHER" id="PTHR37048">
    <property type="entry name" value="QUESTIONABLE PROTEIN"/>
    <property type="match status" value="1"/>
</dbReference>
<accession>A0A553ICX3</accession>
<organism evidence="2 3">
    <name type="scientific">Xylaria flabelliformis</name>
    <dbReference type="NCBI Taxonomy" id="2512241"/>
    <lineage>
        <taxon>Eukaryota</taxon>
        <taxon>Fungi</taxon>
        <taxon>Dikarya</taxon>
        <taxon>Ascomycota</taxon>
        <taxon>Pezizomycotina</taxon>
        <taxon>Sordariomycetes</taxon>
        <taxon>Xylariomycetidae</taxon>
        <taxon>Xylariales</taxon>
        <taxon>Xylariaceae</taxon>
        <taxon>Xylaria</taxon>
    </lineage>
</organism>
<feature type="region of interest" description="Disordered" evidence="1">
    <location>
        <begin position="205"/>
        <end position="241"/>
    </location>
</feature>
<dbReference type="STRING" id="2512241.A0A553ICX3"/>
<sequence>MPSQTRTPLAGCIKWLPPKDELAVSDTILDDGCYNHPVLLLTSHLPDGKAHIFIITSFGGVDLETKFPTQLEARRHHLPIAPSPAHPDNGILLVLRDKSYKLRKNSYVNTRDKRVVQVDLLRPYNRRQPDPCLSKKSFKQLCQYANYEEPFIMTPFDRGVPAESTPEILAINRAALRLLEAAQRGSPHEIESSVEQYLLYAESGRRPQSTRDQAVRDHHVRTAPSAAASRSERQPLLSAAAGRENRTPRRYYDTLPTTHPILPIYGSTGDEKKPFDWENFWKCMKTLAWICASMAVLYGSYRTGCWVVDVVGRSIIWTKEAFEPTAGRIKGVWSSIMPI</sequence>